<keyword evidence="3" id="KW-1185">Reference proteome</keyword>
<dbReference type="AlphaFoldDB" id="A0AAD6T2H6"/>
<evidence type="ECO:0000256" key="1">
    <source>
        <dbReference type="SAM" id="MobiDB-lite"/>
    </source>
</evidence>
<name>A0AAD6T2H6_9AGAR</name>
<feature type="compositionally biased region" description="Basic and acidic residues" evidence="1">
    <location>
        <begin position="76"/>
        <end position="86"/>
    </location>
</feature>
<sequence length="194" mass="22479">MNHPYSGAAGYIYANEYPYTPVDARHNDPYSRMESFMPIQSVDSLPISHPYSPENTIWSTDNATSTYTQSQFSEDDQSRRVRRDSQRRLLPLRVPVLHPYGRQLDSWVDDDSVAEPETPAPKFPPAAALPTPRPKRSATTKGEAPVRRSGFVPYEPRASEERERERRLAAAWRRKIQKRVKRALRRLRRFLEAL</sequence>
<evidence type="ECO:0000313" key="2">
    <source>
        <dbReference type="EMBL" id="KAJ7036708.1"/>
    </source>
</evidence>
<dbReference type="Proteomes" id="UP001218188">
    <property type="component" value="Unassembled WGS sequence"/>
</dbReference>
<dbReference type="EMBL" id="JARJCM010000041">
    <property type="protein sequence ID" value="KAJ7036708.1"/>
    <property type="molecule type" value="Genomic_DNA"/>
</dbReference>
<comment type="caution">
    <text evidence="2">The sequence shown here is derived from an EMBL/GenBank/DDBJ whole genome shotgun (WGS) entry which is preliminary data.</text>
</comment>
<organism evidence="2 3">
    <name type="scientific">Mycena alexandri</name>
    <dbReference type="NCBI Taxonomy" id="1745969"/>
    <lineage>
        <taxon>Eukaryota</taxon>
        <taxon>Fungi</taxon>
        <taxon>Dikarya</taxon>
        <taxon>Basidiomycota</taxon>
        <taxon>Agaricomycotina</taxon>
        <taxon>Agaricomycetes</taxon>
        <taxon>Agaricomycetidae</taxon>
        <taxon>Agaricales</taxon>
        <taxon>Marasmiineae</taxon>
        <taxon>Mycenaceae</taxon>
        <taxon>Mycena</taxon>
    </lineage>
</organism>
<protein>
    <submittedName>
        <fullName evidence="2">Uncharacterized protein</fullName>
    </submittedName>
</protein>
<gene>
    <name evidence="2" type="ORF">C8F04DRAFT_1094144</name>
</gene>
<reference evidence="2" key="1">
    <citation type="submission" date="2023-03" db="EMBL/GenBank/DDBJ databases">
        <title>Massive genome expansion in bonnet fungi (Mycena s.s.) driven by repeated elements and novel gene families across ecological guilds.</title>
        <authorList>
            <consortium name="Lawrence Berkeley National Laboratory"/>
            <person name="Harder C.B."/>
            <person name="Miyauchi S."/>
            <person name="Viragh M."/>
            <person name="Kuo A."/>
            <person name="Thoen E."/>
            <person name="Andreopoulos B."/>
            <person name="Lu D."/>
            <person name="Skrede I."/>
            <person name="Drula E."/>
            <person name="Henrissat B."/>
            <person name="Morin E."/>
            <person name="Kohler A."/>
            <person name="Barry K."/>
            <person name="LaButti K."/>
            <person name="Morin E."/>
            <person name="Salamov A."/>
            <person name="Lipzen A."/>
            <person name="Mereny Z."/>
            <person name="Hegedus B."/>
            <person name="Baldrian P."/>
            <person name="Stursova M."/>
            <person name="Weitz H."/>
            <person name="Taylor A."/>
            <person name="Grigoriev I.V."/>
            <person name="Nagy L.G."/>
            <person name="Martin F."/>
            <person name="Kauserud H."/>
        </authorList>
    </citation>
    <scope>NUCLEOTIDE SEQUENCE</scope>
    <source>
        <strain evidence="2">CBHHK200</strain>
    </source>
</reference>
<accession>A0AAD6T2H6</accession>
<feature type="region of interest" description="Disordered" evidence="1">
    <location>
        <begin position="56"/>
        <end position="86"/>
    </location>
</feature>
<feature type="region of interest" description="Disordered" evidence="1">
    <location>
        <begin position="111"/>
        <end position="164"/>
    </location>
</feature>
<evidence type="ECO:0000313" key="3">
    <source>
        <dbReference type="Proteomes" id="UP001218188"/>
    </source>
</evidence>
<proteinExistence type="predicted"/>
<feature type="compositionally biased region" description="Polar residues" evidence="1">
    <location>
        <begin position="56"/>
        <end position="72"/>
    </location>
</feature>